<protein>
    <submittedName>
        <fullName evidence="2">Uncharacterized protein</fullName>
    </submittedName>
</protein>
<reference evidence="2" key="1">
    <citation type="submission" date="2020-03" db="EMBL/GenBank/DDBJ databases">
        <authorList>
            <person name="Weist P."/>
        </authorList>
    </citation>
    <scope>NUCLEOTIDE SEQUENCE</scope>
</reference>
<comment type="caution">
    <text evidence="2">The sequence shown here is derived from an EMBL/GenBank/DDBJ whole genome shotgun (WGS) entry which is preliminary data.</text>
</comment>
<name>A0A9N7TIB3_PLEPL</name>
<gene>
    <name evidence="2" type="ORF">PLEPLA_LOCUS262</name>
</gene>
<sequence length="104" mass="11785">MRIDRGAKLLFQADLSSDHRGTRPSIPDVPLPVRLSSSSTGILRLFLPRCDMSSLQQVSRSPPAREQMPEPSQTFSLRLSRDTRRTKLTLDTWNPHEPGKNSLF</sequence>
<accession>A0A9N7TIB3</accession>
<dbReference type="EMBL" id="CADEAL010000008">
    <property type="protein sequence ID" value="CAB1412569.1"/>
    <property type="molecule type" value="Genomic_DNA"/>
</dbReference>
<organism evidence="2 3">
    <name type="scientific">Pleuronectes platessa</name>
    <name type="common">European plaice</name>
    <dbReference type="NCBI Taxonomy" id="8262"/>
    <lineage>
        <taxon>Eukaryota</taxon>
        <taxon>Metazoa</taxon>
        <taxon>Chordata</taxon>
        <taxon>Craniata</taxon>
        <taxon>Vertebrata</taxon>
        <taxon>Euteleostomi</taxon>
        <taxon>Actinopterygii</taxon>
        <taxon>Neopterygii</taxon>
        <taxon>Teleostei</taxon>
        <taxon>Neoteleostei</taxon>
        <taxon>Acanthomorphata</taxon>
        <taxon>Carangaria</taxon>
        <taxon>Pleuronectiformes</taxon>
        <taxon>Pleuronectoidei</taxon>
        <taxon>Pleuronectidae</taxon>
        <taxon>Pleuronectes</taxon>
    </lineage>
</organism>
<evidence type="ECO:0000313" key="3">
    <source>
        <dbReference type="Proteomes" id="UP001153269"/>
    </source>
</evidence>
<feature type="region of interest" description="Disordered" evidence="1">
    <location>
        <begin position="56"/>
        <end position="104"/>
    </location>
</feature>
<dbReference type="AlphaFoldDB" id="A0A9N7TIB3"/>
<proteinExistence type="predicted"/>
<dbReference type="Proteomes" id="UP001153269">
    <property type="component" value="Unassembled WGS sequence"/>
</dbReference>
<evidence type="ECO:0000313" key="2">
    <source>
        <dbReference type="EMBL" id="CAB1412569.1"/>
    </source>
</evidence>
<keyword evidence="3" id="KW-1185">Reference proteome</keyword>
<evidence type="ECO:0000256" key="1">
    <source>
        <dbReference type="SAM" id="MobiDB-lite"/>
    </source>
</evidence>